<reference evidence="1" key="1">
    <citation type="submission" date="2014-11" db="EMBL/GenBank/DDBJ databases">
        <authorList>
            <person name="Amaro Gonzalez C."/>
        </authorList>
    </citation>
    <scope>NUCLEOTIDE SEQUENCE</scope>
</reference>
<organism evidence="1">
    <name type="scientific">Anguilla anguilla</name>
    <name type="common">European freshwater eel</name>
    <name type="synonym">Muraena anguilla</name>
    <dbReference type="NCBI Taxonomy" id="7936"/>
    <lineage>
        <taxon>Eukaryota</taxon>
        <taxon>Metazoa</taxon>
        <taxon>Chordata</taxon>
        <taxon>Craniata</taxon>
        <taxon>Vertebrata</taxon>
        <taxon>Euteleostomi</taxon>
        <taxon>Actinopterygii</taxon>
        <taxon>Neopterygii</taxon>
        <taxon>Teleostei</taxon>
        <taxon>Anguilliformes</taxon>
        <taxon>Anguillidae</taxon>
        <taxon>Anguilla</taxon>
    </lineage>
</organism>
<reference evidence="1" key="2">
    <citation type="journal article" date="2015" name="Fish Shellfish Immunol.">
        <title>Early steps in the European eel (Anguilla anguilla)-Vibrio vulnificus interaction in the gills: Role of the RtxA13 toxin.</title>
        <authorList>
            <person name="Callol A."/>
            <person name="Pajuelo D."/>
            <person name="Ebbesson L."/>
            <person name="Teles M."/>
            <person name="MacKenzie S."/>
            <person name="Amaro C."/>
        </authorList>
    </citation>
    <scope>NUCLEOTIDE SEQUENCE</scope>
</reference>
<name>A0A0E9WUD7_ANGAN</name>
<sequence>MGLFSVLRIGHFPMATSRSLPDHVPLPPSAVRSQRVQTYTLKKQESYHWPQSTCNVHLLLLKKREIEYILSLSFFLCAHLSHQFSHSDVVLFFKGSIFSSFH</sequence>
<protein>
    <submittedName>
        <fullName evidence="1">Uncharacterized protein</fullName>
    </submittedName>
</protein>
<proteinExistence type="predicted"/>
<dbReference type="AlphaFoldDB" id="A0A0E9WUD7"/>
<evidence type="ECO:0000313" key="1">
    <source>
        <dbReference type="EMBL" id="JAH94019.1"/>
    </source>
</evidence>
<dbReference type="EMBL" id="GBXM01014558">
    <property type="protein sequence ID" value="JAH94019.1"/>
    <property type="molecule type" value="Transcribed_RNA"/>
</dbReference>
<accession>A0A0E9WUD7</accession>